<organism evidence="1">
    <name type="scientific">Caldithrix abyssi</name>
    <dbReference type="NCBI Taxonomy" id="187145"/>
    <lineage>
        <taxon>Bacteria</taxon>
        <taxon>Pseudomonadati</taxon>
        <taxon>Calditrichota</taxon>
        <taxon>Calditrichia</taxon>
        <taxon>Calditrichales</taxon>
        <taxon>Calditrichaceae</taxon>
        <taxon>Caldithrix</taxon>
    </lineage>
</organism>
<reference evidence="1" key="1">
    <citation type="journal article" date="2020" name="mSystems">
        <title>Genome- and Community-Level Interaction Insights into Carbon Utilization and Element Cycling Functions of Hydrothermarchaeota in Hydrothermal Sediment.</title>
        <authorList>
            <person name="Zhou Z."/>
            <person name="Liu Y."/>
            <person name="Xu W."/>
            <person name="Pan J."/>
            <person name="Luo Z.H."/>
            <person name="Li M."/>
        </authorList>
    </citation>
    <scope>NUCLEOTIDE SEQUENCE [LARGE SCALE GENOMIC DNA]</scope>
    <source>
        <strain evidence="1">HyVt-577</strain>
    </source>
</reference>
<name>A0A7V4TXH2_CALAY</name>
<dbReference type="Proteomes" id="UP000885779">
    <property type="component" value="Unassembled WGS sequence"/>
</dbReference>
<dbReference type="SUPFAM" id="SSF53448">
    <property type="entry name" value="Nucleotide-diphospho-sugar transferases"/>
    <property type="match status" value="1"/>
</dbReference>
<keyword evidence="1" id="KW-0808">Transferase</keyword>
<dbReference type="GO" id="GO:0016740">
    <property type="term" value="F:transferase activity"/>
    <property type="evidence" value="ECO:0007669"/>
    <property type="project" value="UniProtKB-KW"/>
</dbReference>
<evidence type="ECO:0000313" key="1">
    <source>
        <dbReference type="EMBL" id="HGY54276.1"/>
    </source>
</evidence>
<gene>
    <name evidence="1" type="ORF">ENK44_01115</name>
</gene>
<dbReference type="InterPro" id="IPR029044">
    <property type="entry name" value="Nucleotide-diphossugar_trans"/>
</dbReference>
<dbReference type="Gene3D" id="3.90.550.10">
    <property type="entry name" value="Spore Coat Polysaccharide Biosynthesis Protein SpsA, Chain A"/>
    <property type="match status" value="1"/>
</dbReference>
<sequence>MSDFFQNGTITTLHNLTQKPIEELEWKLMDYAPTRPIALVLPSLYSELEGEALPRIIEELKSVPYLSEIVIGLDKATKDEFDKARKFFSVLPQPHKIVWQRSPRLQELYNLLEENKLSAGSEGKGRNVWMCFGYLLARNEARVLAVHDCDIITYNRSLLARLVYPIASTSMNYRFCKGYYSRVSDRLNGRVARLFITPFIRAMKRILGHIDYLDYIDSFRYPLAGEIAVHKNVAHQLRLPTDWGLEIGTLNEIYRNYAKNQMCQVDILDNYDHKHQELSYDNPNAGLAKMSIDIAKSFYRVLASRGVVFSDQYFRTIKATYLRTALDFVEQYAHDAEINGLQYDRHAEEKAIEVFLRSIILAGDQFLANPMELPMIPSWNRIQSAIPEFYSLLIDAVDKDNG</sequence>
<comment type="caution">
    <text evidence="1">The sequence shown here is derived from an EMBL/GenBank/DDBJ whole genome shotgun (WGS) entry which is preliminary data.</text>
</comment>
<protein>
    <submittedName>
        <fullName evidence="1">Glycosyl transferase</fullName>
    </submittedName>
</protein>
<proteinExistence type="predicted"/>
<dbReference type="EMBL" id="DRQG01000015">
    <property type="protein sequence ID" value="HGY54276.1"/>
    <property type="molecule type" value="Genomic_DNA"/>
</dbReference>
<dbReference type="AlphaFoldDB" id="A0A7V4TXH2"/>
<accession>A0A7V4TXH2</accession>